<comment type="similarity">
    <text evidence="7">Belongs to the binding-protein-dependent transport system permease family.</text>
</comment>
<evidence type="ECO:0000256" key="3">
    <source>
        <dbReference type="ARBA" id="ARBA00022475"/>
    </source>
</evidence>
<evidence type="ECO:0000256" key="1">
    <source>
        <dbReference type="ARBA" id="ARBA00004651"/>
    </source>
</evidence>
<organism evidence="9 10">
    <name type="scientific">Geosporobacter subterraneus DSM 17957</name>
    <dbReference type="NCBI Taxonomy" id="1121919"/>
    <lineage>
        <taxon>Bacteria</taxon>
        <taxon>Bacillati</taxon>
        <taxon>Bacillota</taxon>
        <taxon>Clostridia</taxon>
        <taxon>Peptostreptococcales</taxon>
        <taxon>Thermotaleaceae</taxon>
        <taxon>Geosporobacter</taxon>
    </lineage>
</organism>
<dbReference type="EMBL" id="FQZV01000032">
    <property type="protein sequence ID" value="SHJ63114.1"/>
    <property type="molecule type" value="Genomic_DNA"/>
</dbReference>
<dbReference type="SUPFAM" id="SSF161098">
    <property type="entry name" value="MetI-like"/>
    <property type="match status" value="1"/>
</dbReference>
<keyword evidence="3" id="KW-1003">Cell membrane</keyword>
<keyword evidence="10" id="KW-1185">Reference proteome</keyword>
<dbReference type="AlphaFoldDB" id="A0A1M6KW61"/>
<dbReference type="PROSITE" id="PS50928">
    <property type="entry name" value="ABC_TM1"/>
    <property type="match status" value="1"/>
</dbReference>
<dbReference type="OrthoDB" id="9783295at2"/>
<proteinExistence type="inferred from homology"/>
<feature type="transmembrane region" description="Helical" evidence="7">
    <location>
        <begin position="127"/>
        <end position="147"/>
    </location>
</feature>
<keyword evidence="6 7" id="KW-0472">Membrane</keyword>
<dbReference type="Gene3D" id="1.10.3720.10">
    <property type="entry name" value="MetI-like"/>
    <property type="match status" value="1"/>
</dbReference>
<evidence type="ECO:0000313" key="9">
    <source>
        <dbReference type="EMBL" id="SHJ63114.1"/>
    </source>
</evidence>
<evidence type="ECO:0000256" key="6">
    <source>
        <dbReference type="ARBA" id="ARBA00023136"/>
    </source>
</evidence>
<dbReference type="Pfam" id="PF00528">
    <property type="entry name" value="BPD_transp_1"/>
    <property type="match status" value="1"/>
</dbReference>
<dbReference type="GO" id="GO:0055085">
    <property type="term" value="P:transmembrane transport"/>
    <property type="evidence" value="ECO:0007669"/>
    <property type="project" value="InterPro"/>
</dbReference>
<accession>A0A1M6KW61</accession>
<dbReference type="InterPro" id="IPR000515">
    <property type="entry name" value="MetI-like"/>
</dbReference>
<feature type="transmembrane region" description="Helical" evidence="7">
    <location>
        <begin position="217"/>
        <end position="238"/>
    </location>
</feature>
<keyword evidence="4 7" id="KW-0812">Transmembrane</keyword>
<comment type="subcellular location">
    <subcellularLocation>
        <location evidence="1 7">Cell membrane</location>
        <topology evidence="1 7">Multi-pass membrane protein</topology>
    </subcellularLocation>
</comment>
<feature type="transmembrane region" description="Helical" evidence="7">
    <location>
        <begin position="96"/>
        <end position="115"/>
    </location>
</feature>
<dbReference type="InterPro" id="IPR035906">
    <property type="entry name" value="MetI-like_sf"/>
</dbReference>
<keyword evidence="2 7" id="KW-0813">Transport</keyword>
<dbReference type="PANTHER" id="PTHR30151:SF19">
    <property type="entry name" value="ABC TRANSPORTER PERMEASE"/>
    <property type="match status" value="1"/>
</dbReference>
<evidence type="ECO:0000256" key="7">
    <source>
        <dbReference type="RuleBase" id="RU363032"/>
    </source>
</evidence>
<feature type="domain" description="ABC transmembrane type-1" evidence="8">
    <location>
        <begin position="84"/>
        <end position="268"/>
    </location>
</feature>
<feature type="transmembrane region" description="Helical" evidence="7">
    <location>
        <begin position="250"/>
        <end position="271"/>
    </location>
</feature>
<feature type="transmembrane region" description="Helical" evidence="7">
    <location>
        <begin position="35"/>
        <end position="54"/>
    </location>
</feature>
<dbReference type="GO" id="GO:0005886">
    <property type="term" value="C:plasma membrane"/>
    <property type="evidence" value="ECO:0007669"/>
    <property type="project" value="UniProtKB-SubCell"/>
</dbReference>
<evidence type="ECO:0000256" key="4">
    <source>
        <dbReference type="ARBA" id="ARBA00022692"/>
    </source>
</evidence>
<dbReference type="CDD" id="cd06261">
    <property type="entry name" value="TM_PBP2"/>
    <property type="match status" value="1"/>
</dbReference>
<dbReference type="Proteomes" id="UP000184536">
    <property type="component" value="Unassembled WGS sequence"/>
</dbReference>
<evidence type="ECO:0000313" key="10">
    <source>
        <dbReference type="Proteomes" id="UP000184536"/>
    </source>
</evidence>
<feature type="transmembrane region" description="Helical" evidence="7">
    <location>
        <begin position="153"/>
        <end position="173"/>
    </location>
</feature>
<dbReference type="STRING" id="1121919.SAMN02745975_02520"/>
<sequence length="279" mass="31038">MLNNQKCVNDLKAKYPDVSEEHREFLCKVKKRKRAIIITQVSLLVVFFVLWELAARTKLIDTFLTSYPSQMWNLFLRLMEDGSLYRHVGISTFETVVGFVAGTLLGTLVAIFLWWSDFISEVLDPYLVVLNALPKTALAPVIILWAGAGITGIIVTAMAVSIVVTILGVYGGFKEVDSDKIKMLQTFGATRLQILQKVIIPASIPTIVSAVKINVGLSWVGVIVGELMVSRAGIGYLIVYGSQVFRLDLVMTSVFILAILATIMYQGVAYLEKKLMKWR</sequence>
<gene>
    <name evidence="9" type="ORF">SAMN02745975_02520</name>
</gene>
<dbReference type="RefSeq" id="WP_110941620.1">
    <property type="nucleotide sequence ID" value="NZ_FQZV01000032.1"/>
</dbReference>
<evidence type="ECO:0000259" key="8">
    <source>
        <dbReference type="PROSITE" id="PS50928"/>
    </source>
</evidence>
<name>A0A1M6KW61_9FIRM</name>
<evidence type="ECO:0000256" key="2">
    <source>
        <dbReference type="ARBA" id="ARBA00022448"/>
    </source>
</evidence>
<evidence type="ECO:0000256" key="5">
    <source>
        <dbReference type="ARBA" id="ARBA00022989"/>
    </source>
</evidence>
<keyword evidence="5 7" id="KW-1133">Transmembrane helix</keyword>
<reference evidence="10" key="1">
    <citation type="submission" date="2016-11" db="EMBL/GenBank/DDBJ databases">
        <authorList>
            <person name="Varghese N."/>
            <person name="Submissions S."/>
        </authorList>
    </citation>
    <scope>NUCLEOTIDE SEQUENCE [LARGE SCALE GENOMIC DNA]</scope>
    <source>
        <strain evidence="10">DSM 17957</strain>
    </source>
</reference>
<dbReference type="PANTHER" id="PTHR30151">
    <property type="entry name" value="ALKANE SULFONATE ABC TRANSPORTER-RELATED, MEMBRANE SUBUNIT"/>
    <property type="match status" value="1"/>
</dbReference>
<protein>
    <submittedName>
        <fullName evidence="9">NitT/TauT family transport system permease protein</fullName>
    </submittedName>
</protein>